<dbReference type="KEGG" id="rli:RLO149_c025300"/>
<gene>
    <name evidence="4" type="ordered locus">RLO149_c025300</name>
</gene>
<evidence type="ECO:0000313" key="4">
    <source>
        <dbReference type="EMBL" id="AEI94498.1"/>
    </source>
</evidence>
<keyword evidence="2" id="KW-0560">Oxidoreductase</keyword>
<dbReference type="InterPro" id="IPR020904">
    <property type="entry name" value="Sc_DH/Rdtase_CS"/>
</dbReference>
<evidence type="ECO:0000313" key="5">
    <source>
        <dbReference type="Proteomes" id="UP000001353"/>
    </source>
</evidence>
<dbReference type="SMART" id="SM00822">
    <property type="entry name" value="PKS_KR"/>
    <property type="match status" value="1"/>
</dbReference>
<dbReference type="InterPro" id="IPR057326">
    <property type="entry name" value="KR_dom"/>
</dbReference>
<dbReference type="Pfam" id="PF13561">
    <property type="entry name" value="adh_short_C2"/>
    <property type="match status" value="1"/>
</dbReference>
<dbReference type="InterPro" id="IPR036291">
    <property type="entry name" value="NAD(P)-bd_dom_sf"/>
</dbReference>
<reference evidence="4 5" key="1">
    <citation type="journal article" date="2011" name="BMC Genomics">
        <title>Comparative genome analysis and genome-guided physiological analysis of Roseobacter litoralis.</title>
        <authorList>
            <person name="Kalhoefer D."/>
            <person name="Thole S."/>
            <person name="Voget S."/>
            <person name="Lehmann R."/>
            <person name="Liesegang H."/>
            <person name="Wollher A."/>
            <person name="Daniel R."/>
            <person name="Simon M."/>
            <person name="Brinkhoff T."/>
        </authorList>
    </citation>
    <scope>NUCLEOTIDE SEQUENCE [LARGE SCALE GENOMIC DNA]</scope>
    <source>
        <strain evidence="5">ATCC 49566 / DSM 6996 / JCM 21268 / NBRC 15278 / OCh 149</strain>
    </source>
</reference>
<dbReference type="PROSITE" id="PS00061">
    <property type="entry name" value="ADH_SHORT"/>
    <property type="match status" value="1"/>
</dbReference>
<feature type="domain" description="Ketoreductase" evidence="3">
    <location>
        <begin position="9"/>
        <end position="177"/>
    </location>
</feature>
<evidence type="ECO:0000256" key="2">
    <source>
        <dbReference type="ARBA" id="ARBA00023002"/>
    </source>
</evidence>
<dbReference type="HOGENOM" id="CLU_010194_1_2_5"/>
<dbReference type="eggNOG" id="COG1028">
    <property type="taxonomic scope" value="Bacteria"/>
</dbReference>
<protein>
    <submittedName>
        <fullName evidence="4">3-oxoacyl-(Acyl-carrier-protein) reductase</fullName>
    </submittedName>
</protein>
<dbReference type="RefSeq" id="WP_013962419.1">
    <property type="nucleotide sequence ID" value="NC_015730.1"/>
</dbReference>
<dbReference type="Gene3D" id="3.40.50.720">
    <property type="entry name" value="NAD(P)-binding Rossmann-like Domain"/>
    <property type="match status" value="1"/>
</dbReference>
<comment type="similarity">
    <text evidence="1">Belongs to the short-chain dehydrogenases/reductases (SDR) family.</text>
</comment>
<evidence type="ECO:0000259" key="3">
    <source>
        <dbReference type="SMART" id="SM00822"/>
    </source>
</evidence>
<organism evidence="4 5">
    <name type="scientific">Roseobacter litoralis (strain ATCC 49566 / DSM 6996 / JCM 21268 / NBRC 15278 / OCh 149)</name>
    <dbReference type="NCBI Taxonomy" id="391595"/>
    <lineage>
        <taxon>Bacteria</taxon>
        <taxon>Pseudomonadati</taxon>
        <taxon>Pseudomonadota</taxon>
        <taxon>Alphaproteobacteria</taxon>
        <taxon>Rhodobacterales</taxon>
        <taxon>Roseobacteraceae</taxon>
        <taxon>Roseobacter</taxon>
    </lineage>
</organism>
<dbReference type="CDD" id="cd05233">
    <property type="entry name" value="SDR_c"/>
    <property type="match status" value="1"/>
</dbReference>
<dbReference type="PANTHER" id="PTHR43639:SF1">
    <property type="entry name" value="SHORT-CHAIN DEHYDROGENASE_REDUCTASE FAMILY PROTEIN"/>
    <property type="match status" value="1"/>
</dbReference>
<name>F7ZCS4_ROSLO</name>
<dbReference type="PRINTS" id="PR00081">
    <property type="entry name" value="GDHRDH"/>
</dbReference>
<sequence>MTSAPVKQKVALVTGGARGIGRGISENLMRDHHVAILHNTTVPDWIPDTVLAVQGDLTDPAFAQVAVDAVLARFGRIDVIVNNAGAIVSSPVETFDPKAYRAIFDVNTLAPHALLSAALPHLQPGASVINISSVNAEHPPLGASLYGASKAALELWTRGVAKELGPRGIRVNAVAPGAIDTDETPREETLRQAFIDLTALGRLGTPQDIAAAVRFLASDEAAFITGSVLVVSGGYRL</sequence>
<dbReference type="GO" id="GO:0016491">
    <property type="term" value="F:oxidoreductase activity"/>
    <property type="evidence" value="ECO:0007669"/>
    <property type="project" value="UniProtKB-KW"/>
</dbReference>
<accession>F7ZCS4</accession>
<dbReference type="Proteomes" id="UP000001353">
    <property type="component" value="Chromosome"/>
</dbReference>
<dbReference type="FunFam" id="3.40.50.720:FF:000084">
    <property type="entry name" value="Short-chain dehydrogenase reductase"/>
    <property type="match status" value="1"/>
</dbReference>
<dbReference type="OrthoDB" id="9797020at2"/>
<dbReference type="SUPFAM" id="SSF51735">
    <property type="entry name" value="NAD(P)-binding Rossmann-fold domains"/>
    <property type="match status" value="1"/>
</dbReference>
<dbReference type="InterPro" id="IPR002347">
    <property type="entry name" value="SDR_fam"/>
</dbReference>
<dbReference type="PRINTS" id="PR00080">
    <property type="entry name" value="SDRFAMILY"/>
</dbReference>
<evidence type="ECO:0000256" key="1">
    <source>
        <dbReference type="ARBA" id="ARBA00006484"/>
    </source>
</evidence>
<dbReference type="EMBL" id="CP002623">
    <property type="protein sequence ID" value="AEI94498.1"/>
    <property type="molecule type" value="Genomic_DNA"/>
</dbReference>
<dbReference type="AlphaFoldDB" id="F7ZCS4"/>
<dbReference type="PANTHER" id="PTHR43639">
    <property type="entry name" value="OXIDOREDUCTASE, SHORT-CHAIN DEHYDROGENASE/REDUCTASE FAMILY (AFU_ORTHOLOGUE AFUA_5G02870)"/>
    <property type="match status" value="1"/>
</dbReference>
<dbReference type="STRING" id="391595.RLO149_c025300"/>
<keyword evidence="5" id="KW-1185">Reference proteome</keyword>
<proteinExistence type="inferred from homology"/>